<feature type="transmembrane region" description="Helical" evidence="1">
    <location>
        <begin position="96"/>
        <end position="118"/>
    </location>
</feature>
<dbReference type="AlphaFoldDB" id="A0A0X1KTA5"/>
<evidence type="ECO:0000313" key="3">
    <source>
        <dbReference type="Proteomes" id="UP000077469"/>
    </source>
</evidence>
<dbReference type="Proteomes" id="UP000077469">
    <property type="component" value="Chromosome"/>
</dbReference>
<dbReference type="PANTHER" id="PTHR36111">
    <property type="entry name" value="INNER MEMBRANE PROTEIN-RELATED"/>
    <property type="match status" value="1"/>
</dbReference>
<dbReference type="KEGG" id="phy:AJ81_10460"/>
<sequence length="225" mass="23594">MHPSVLINSACVLAGSLLGMALGKAISERFKKVLFQAVGLTTVGVGIKMTLDTSNFIIVLLALALGAILGETLDIEEKLSRVGKFSKDSTRFAKGFVAATTLFLVGPMTIVGSVRAGLLNDGTLIYVKSVLDFISSIVLASLYGVGVLLTSVVVLLVQGGMVLLASQLSFLTQQTYLANFTGAGGLIVLAIGLRLLEVRDIKVGNLLPALVLSPIIDYLVLIFKG</sequence>
<reference evidence="2" key="1">
    <citation type="submission" date="2014-01" db="EMBL/GenBank/DDBJ databases">
        <title>Genome sequencing of Thermotog hypogea.</title>
        <authorList>
            <person name="Zhang X."/>
            <person name="Alvare G."/>
            <person name="Fristensky B."/>
            <person name="Chen L."/>
            <person name="Suen T."/>
            <person name="Chen Q."/>
            <person name="Ma K."/>
        </authorList>
    </citation>
    <scope>NUCLEOTIDE SEQUENCE [LARGE SCALE GENOMIC DNA]</scope>
    <source>
        <strain evidence="2">DSM 11164</strain>
    </source>
</reference>
<protein>
    <submittedName>
        <fullName evidence="2">Membrane protein</fullName>
    </submittedName>
</protein>
<evidence type="ECO:0000313" key="2">
    <source>
        <dbReference type="EMBL" id="AJC74529.1"/>
    </source>
</evidence>
<keyword evidence="3" id="KW-1185">Reference proteome</keyword>
<keyword evidence="1" id="KW-0812">Transmembrane</keyword>
<feature type="transmembrane region" description="Helical" evidence="1">
    <location>
        <begin position="176"/>
        <end position="193"/>
    </location>
</feature>
<evidence type="ECO:0000256" key="1">
    <source>
        <dbReference type="SAM" id="Phobius"/>
    </source>
</evidence>
<feature type="transmembrane region" description="Helical" evidence="1">
    <location>
        <begin position="205"/>
        <end position="223"/>
    </location>
</feature>
<gene>
    <name evidence="2" type="ORF">AJ81_10460</name>
</gene>
<dbReference type="InterPro" id="IPR007563">
    <property type="entry name" value="DUF554"/>
</dbReference>
<name>A0A0X1KTA5_9THEM</name>
<feature type="transmembrane region" description="Helical" evidence="1">
    <location>
        <begin position="6"/>
        <end position="26"/>
    </location>
</feature>
<accession>A0A0X1KTA5</accession>
<dbReference type="PATRIC" id="fig|1123384.7.peg.2099"/>
<keyword evidence="1" id="KW-1133">Transmembrane helix</keyword>
<organism evidence="2 3">
    <name type="scientific">Pseudothermotoga hypogea DSM 11164 = NBRC 106472</name>
    <dbReference type="NCBI Taxonomy" id="1123384"/>
    <lineage>
        <taxon>Bacteria</taxon>
        <taxon>Thermotogati</taxon>
        <taxon>Thermotogota</taxon>
        <taxon>Thermotogae</taxon>
        <taxon>Thermotogales</taxon>
        <taxon>Thermotogaceae</taxon>
        <taxon>Pseudothermotoga</taxon>
    </lineage>
</organism>
<keyword evidence="1" id="KW-0472">Membrane</keyword>
<dbReference type="STRING" id="1123384.AJ81_10460"/>
<proteinExistence type="predicted"/>
<dbReference type="EMBL" id="CP007141">
    <property type="protein sequence ID" value="AJC74529.1"/>
    <property type="molecule type" value="Genomic_DNA"/>
</dbReference>
<dbReference type="OrthoDB" id="9797976at2"/>
<dbReference type="PaxDb" id="1123384-AJ81_10460"/>
<feature type="transmembrane region" description="Helical" evidence="1">
    <location>
        <begin position="138"/>
        <end position="164"/>
    </location>
</feature>
<dbReference type="PANTHER" id="PTHR36111:SF2">
    <property type="entry name" value="INNER MEMBRANE PROTEIN"/>
    <property type="match status" value="1"/>
</dbReference>
<dbReference type="Pfam" id="PF04474">
    <property type="entry name" value="DUF554"/>
    <property type="match status" value="1"/>
</dbReference>
<feature type="transmembrane region" description="Helical" evidence="1">
    <location>
        <begin position="57"/>
        <end position="75"/>
    </location>
</feature>